<gene>
    <name evidence="1" type="ORF">Dsin_030973</name>
</gene>
<proteinExistence type="predicted"/>
<dbReference type="EMBL" id="JANJYJ010000010">
    <property type="protein sequence ID" value="KAK3183687.1"/>
    <property type="molecule type" value="Genomic_DNA"/>
</dbReference>
<accession>A0AAD9ZKE4</accession>
<keyword evidence="2" id="KW-1185">Reference proteome</keyword>
<comment type="caution">
    <text evidence="1">The sequence shown here is derived from an EMBL/GenBank/DDBJ whole genome shotgun (WGS) entry which is preliminary data.</text>
</comment>
<evidence type="ECO:0000313" key="2">
    <source>
        <dbReference type="Proteomes" id="UP001281410"/>
    </source>
</evidence>
<dbReference type="AlphaFoldDB" id="A0AAD9ZKE4"/>
<organism evidence="1 2">
    <name type="scientific">Dipteronia sinensis</name>
    <dbReference type="NCBI Taxonomy" id="43782"/>
    <lineage>
        <taxon>Eukaryota</taxon>
        <taxon>Viridiplantae</taxon>
        <taxon>Streptophyta</taxon>
        <taxon>Embryophyta</taxon>
        <taxon>Tracheophyta</taxon>
        <taxon>Spermatophyta</taxon>
        <taxon>Magnoliopsida</taxon>
        <taxon>eudicotyledons</taxon>
        <taxon>Gunneridae</taxon>
        <taxon>Pentapetalae</taxon>
        <taxon>rosids</taxon>
        <taxon>malvids</taxon>
        <taxon>Sapindales</taxon>
        <taxon>Sapindaceae</taxon>
        <taxon>Hippocastanoideae</taxon>
        <taxon>Acereae</taxon>
        <taxon>Dipteronia</taxon>
    </lineage>
</organism>
<evidence type="ECO:0000313" key="1">
    <source>
        <dbReference type="EMBL" id="KAK3183687.1"/>
    </source>
</evidence>
<protein>
    <recommendedName>
        <fullName evidence="3">Pentatricopeptide repeat-containing protein</fullName>
    </recommendedName>
</protein>
<sequence length="73" mass="8480">MEYLWQCDTRRVLASKNLFDMEPLKSAKYVVSSNICSAAEEWDSARETWKLMEENPGYSLLQSTNKFLPVEPC</sequence>
<name>A0AAD9ZKE4_9ROSI</name>
<reference evidence="1" key="1">
    <citation type="journal article" date="2023" name="Plant J.">
        <title>Genome sequences and population genomics provide insights into the demographic history, inbreeding, and mutation load of two 'living fossil' tree species of Dipteronia.</title>
        <authorList>
            <person name="Feng Y."/>
            <person name="Comes H.P."/>
            <person name="Chen J."/>
            <person name="Zhu S."/>
            <person name="Lu R."/>
            <person name="Zhang X."/>
            <person name="Li P."/>
            <person name="Qiu J."/>
            <person name="Olsen K.M."/>
            <person name="Qiu Y."/>
        </authorList>
    </citation>
    <scope>NUCLEOTIDE SEQUENCE</scope>
    <source>
        <strain evidence="1">NBL</strain>
    </source>
</reference>
<evidence type="ECO:0008006" key="3">
    <source>
        <dbReference type="Google" id="ProtNLM"/>
    </source>
</evidence>
<dbReference type="Proteomes" id="UP001281410">
    <property type="component" value="Unassembled WGS sequence"/>
</dbReference>